<dbReference type="EMBL" id="CABEEZ010000039">
    <property type="protein sequence ID" value="VTR25431.1"/>
    <property type="molecule type" value="Genomic_DNA"/>
</dbReference>
<gene>
    <name evidence="1" type="ORF">NCTC12965_02182</name>
</gene>
<name>A0A4U9U8Y7_SERFO</name>
<reference evidence="1" key="1">
    <citation type="submission" date="2019-05" db="EMBL/GenBank/DDBJ databases">
        <authorList>
            <consortium name="Pathogen Informatics"/>
        </authorList>
    </citation>
    <scope>NUCLEOTIDE SEQUENCE [LARGE SCALE GENOMIC DNA]</scope>
    <source>
        <strain evidence="1">NCTC12965</strain>
    </source>
</reference>
<organism evidence="1">
    <name type="scientific">Serratia fonticola</name>
    <dbReference type="NCBI Taxonomy" id="47917"/>
    <lineage>
        <taxon>Bacteria</taxon>
        <taxon>Pseudomonadati</taxon>
        <taxon>Pseudomonadota</taxon>
        <taxon>Gammaproteobacteria</taxon>
        <taxon>Enterobacterales</taxon>
        <taxon>Yersiniaceae</taxon>
        <taxon>Serratia</taxon>
    </lineage>
</organism>
<dbReference type="AlphaFoldDB" id="A0A4U9U8Y7"/>
<evidence type="ECO:0000313" key="1">
    <source>
        <dbReference type="EMBL" id="VTR25431.1"/>
    </source>
</evidence>
<proteinExistence type="predicted"/>
<protein>
    <submittedName>
        <fullName evidence="1">Uncharacterized protein</fullName>
    </submittedName>
</protein>
<accession>A0A4U9U8Y7</accession>
<sequence length="83" mass="9319">MNGSFYGIGESQQDSQLYRAMYERDMSGRRLAFGLVDTWNLQSLGSLSALNSSKVYGVTYGNKSATKIQNTQYFANANYRILT</sequence>